<dbReference type="PANTHER" id="PTHR13707">
    <property type="entry name" value="KETOACID-COENZYME A TRANSFERASE"/>
    <property type="match status" value="1"/>
</dbReference>
<organism evidence="1 2">
    <name type="scientific">Paramecium tetraurelia</name>
    <dbReference type="NCBI Taxonomy" id="5888"/>
    <lineage>
        <taxon>Eukaryota</taxon>
        <taxon>Sar</taxon>
        <taxon>Alveolata</taxon>
        <taxon>Ciliophora</taxon>
        <taxon>Intramacronucleata</taxon>
        <taxon>Oligohymenophorea</taxon>
        <taxon>Peniculida</taxon>
        <taxon>Parameciidae</taxon>
        <taxon>Paramecium</taxon>
    </lineage>
</organism>
<evidence type="ECO:0000313" key="1">
    <source>
        <dbReference type="EMBL" id="CAK84487.1"/>
    </source>
</evidence>
<dbReference type="PANTHER" id="PTHR13707:SF23">
    <property type="entry name" value="SUCCINYL-COA:3-KETOACID-COENZYME A TRANSFERASE"/>
    <property type="match status" value="1"/>
</dbReference>
<dbReference type="Pfam" id="PF01144">
    <property type="entry name" value="CoA_trans"/>
    <property type="match status" value="1"/>
</dbReference>
<evidence type="ECO:0000313" key="2">
    <source>
        <dbReference type="Proteomes" id="UP000000600"/>
    </source>
</evidence>
<dbReference type="EMBL" id="CT868507">
    <property type="protein sequence ID" value="CAK84487.1"/>
    <property type="molecule type" value="Genomic_DNA"/>
</dbReference>
<protein>
    <recommendedName>
        <fullName evidence="3">Succinyl-CoA:3-ketoacid-coenzyme A transferase</fullName>
    </recommendedName>
</protein>
<dbReference type="InParanoid" id="A0DN70"/>
<accession>A0DN70</accession>
<dbReference type="Gene3D" id="3.40.1080.10">
    <property type="entry name" value="Glutaconate Coenzyme A-transferase"/>
    <property type="match status" value="1"/>
</dbReference>
<dbReference type="HOGENOM" id="CLU_019942_4_1_1"/>
<dbReference type="SUPFAM" id="SSF100950">
    <property type="entry name" value="NagB/RpiA/CoA transferase-like"/>
    <property type="match status" value="1"/>
</dbReference>
<dbReference type="OrthoDB" id="1933379at2759"/>
<proteinExistence type="predicted"/>
<dbReference type="InterPro" id="IPR037171">
    <property type="entry name" value="NagB/RpiA_transferase-like"/>
</dbReference>
<keyword evidence="2" id="KW-1185">Reference proteome</keyword>
<dbReference type="Proteomes" id="UP000000600">
    <property type="component" value="Unassembled WGS sequence"/>
</dbReference>
<reference evidence="1 2" key="1">
    <citation type="journal article" date="2006" name="Nature">
        <title>Global trends of whole-genome duplications revealed by the ciliate Paramecium tetraurelia.</title>
        <authorList>
            <consortium name="Genoscope"/>
            <person name="Aury J.-M."/>
            <person name="Jaillon O."/>
            <person name="Duret L."/>
            <person name="Noel B."/>
            <person name="Jubin C."/>
            <person name="Porcel B.M."/>
            <person name="Segurens B."/>
            <person name="Daubin V."/>
            <person name="Anthouard V."/>
            <person name="Aiach N."/>
            <person name="Arnaiz O."/>
            <person name="Billaut A."/>
            <person name="Beisson J."/>
            <person name="Blanc I."/>
            <person name="Bouhouche K."/>
            <person name="Camara F."/>
            <person name="Duharcourt S."/>
            <person name="Guigo R."/>
            <person name="Gogendeau D."/>
            <person name="Katinka M."/>
            <person name="Keller A.-M."/>
            <person name="Kissmehl R."/>
            <person name="Klotz C."/>
            <person name="Koll F."/>
            <person name="Le Moue A."/>
            <person name="Lepere C."/>
            <person name="Malinsky S."/>
            <person name="Nowacki M."/>
            <person name="Nowak J.K."/>
            <person name="Plattner H."/>
            <person name="Poulain J."/>
            <person name="Ruiz F."/>
            <person name="Serrano V."/>
            <person name="Zagulski M."/>
            <person name="Dessen P."/>
            <person name="Betermier M."/>
            <person name="Weissenbach J."/>
            <person name="Scarpelli C."/>
            <person name="Schachter V."/>
            <person name="Sperling L."/>
            <person name="Meyer E."/>
            <person name="Cohen J."/>
            <person name="Wincker P."/>
        </authorList>
    </citation>
    <scope>NUCLEOTIDE SEQUENCE [LARGE SCALE GENOMIC DNA]</scope>
    <source>
        <strain evidence="1 2">Stock d4-2</strain>
    </source>
</reference>
<dbReference type="eggNOG" id="KOG3822">
    <property type="taxonomic scope" value="Eukaryota"/>
</dbReference>
<dbReference type="SMART" id="SM00882">
    <property type="entry name" value="CoA_trans"/>
    <property type="match status" value="1"/>
</dbReference>
<dbReference type="KEGG" id="ptm:GSPATT00018692001"/>
<dbReference type="STRING" id="5888.A0DN70"/>
<dbReference type="InterPro" id="IPR004165">
    <property type="entry name" value="CoA_trans_fam_I"/>
</dbReference>
<gene>
    <name evidence="1" type="ORF">GSPATT00018692001</name>
</gene>
<dbReference type="AlphaFoldDB" id="A0DN70"/>
<dbReference type="GeneID" id="5037669"/>
<evidence type="ECO:0008006" key="3">
    <source>
        <dbReference type="Google" id="ProtNLM"/>
    </source>
</evidence>
<name>A0DN70_PARTE</name>
<sequence length="152" mass="16207">MTIHFHTEIGAIGVGPYPKLGQELGDLQNAGKESCTLNPGATTFESSESFGIIRGGHLDMTVLGAMQITKQGDIANWVIPGKMVKGMGGAMDLVASGSKVLVVMEHTAKGEVKFVNQLQYPATGMNKVSQVITDKAVFVKRDGQIGFDRNLK</sequence>
<dbReference type="GO" id="GO:0008410">
    <property type="term" value="F:CoA-transferase activity"/>
    <property type="evidence" value="ECO:0007669"/>
    <property type="project" value="InterPro"/>
</dbReference>
<dbReference type="RefSeq" id="XP_001451884.1">
    <property type="nucleotide sequence ID" value="XM_001451847.2"/>
</dbReference>